<sequence>MALDLIALRSKRSRAVNSFFKKNTQESTQKSTYHQQFGAIEAAIGEANGGDSPERNPQNDPQNGGVDSERSPLQPEPEPEPEPSLLVIRQYSVLIVDDDEDNLLFAHYAVEQFGYYVAAASSGSEAIAIAFSFCPDMILLDLMLDDISGLEVLQHLRQHKQFEAVPVIAVTALAHDRDRASALSAGFADYLIKPYMLDDLEAIIKRHLPS</sequence>
<evidence type="ECO:0000256" key="2">
    <source>
        <dbReference type="PROSITE-ProRule" id="PRU00169"/>
    </source>
</evidence>
<feature type="region of interest" description="Disordered" evidence="3">
    <location>
        <begin position="42"/>
        <end position="82"/>
    </location>
</feature>
<comment type="caution">
    <text evidence="5">The sequence shown here is derived from an EMBL/GenBank/DDBJ whole genome shotgun (WGS) entry which is preliminary data.</text>
</comment>
<dbReference type="InterPro" id="IPR011006">
    <property type="entry name" value="CheY-like_superfamily"/>
</dbReference>
<dbReference type="Gene3D" id="3.40.50.2300">
    <property type="match status" value="1"/>
</dbReference>
<evidence type="ECO:0000313" key="6">
    <source>
        <dbReference type="Proteomes" id="UP000249794"/>
    </source>
</evidence>
<gene>
    <name evidence="5" type="ORF">DCF15_17845</name>
</gene>
<dbReference type="PROSITE" id="PS50110">
    <property type="entry name" value="RESPONSE_REGULATORY"/>
    <property type="match status" value="1"/>
</dbReference>
<evidence type="ECO:0000256" key="3">
    <source>
        <dbReference type="SAM" id="MobiDB-lite"/>
    </source>
</evidence>
<evidence type="ECO:0000259" key="4">
    <source>
        <dbReference type="PROSITE" id="PS50110"/>
    </source>
</evidence>
<accession>A0A2W4WVY8</accession>
<protein>
    <recommendedName>
        <fullName evidence="4">Response regulatory domain-containing protein</fullName>
    </recommendedName>
</protein>
<dbReference type="AlphaFoldDB" id="A0A2W4WVY8"/>
<name>A0A2W4WVY8_9CYAN</name>
<dbReference type="PANTHER" id="PTHR44591">
    <property type="entry name" value="STRESS RESPONSE REGULATOR PROTEIN 1"/>
    <property type="match status" value="1"/>
</dbReference>
<organism evidence="5 6">
    <name type="scientific">Phormidesmis priestleyi</name>
    <dbReference type="NCBI Taxonomy" id="268141"/>
    <lineage>
        <taxon>Bacteria</taxon>
        <taxon>Bacillati</taxon>
        <taxon>Cyanobacteriota</taxon>
        <taxon>Cyanophyceae</taxon>
        <taxon>Leptolyngbyales</taxon>
        <taxon>Leptolyngbyaceae</taxon>
        <taxon>Phormidesmis</taxon>
    </lineage>
</organism>
<dbReference type="Pfam" id="PF00072">
    <property type="entry name" value="Response_reg"/>
    <property type="match status" value="1"/>
</dbReference>
<dbReference type="InterPro" id="IPR050595">
    <property type="entry name" value="Bact_response_regulator"/>
</dbReference>
<evidence type="ECO:0000313" key="5">
    <source>
        <dbReference type="EMBL" id="PZO48512.1"/>
    </source>
</evidence>
<dbReference type="GO" id="GO:0000160">
    <property type="term" value="P:phosphorelay signal transduction system"/>
    <property type="evidence" value="ECO:0007669"/>
    <property type="project" value="InterPro"/>
</dbReference>
<dbReference type="PANTHER" id="PTHR44591:SF3">
    <property type="entry name" value="RESPONSE REGULATORY DOMAIN-CONTAINING PROTEIN"/>
    <property type="match status" value="1"/>
</dbReference>
<dbReference type="CDD" id="cd17574">
    <property type="entry name" value="REC_OmpR"/>
    <property type="match status" value="1"/>
</dbReference>
<dbReference type="SMART" id="SM00448">
    <property type="entry name" value="REC"/>
    <property type="match status" value="1"/>
</dbReference>
<dbReference type="InterPro" id="IPR001789">
    <property type="entry name" value="Sig_transdc_resp-reg_receiver"/>
</dbReference>
<feature type="domain" description="Response regulatory" evidence="4">
    <location>
        <begin position="92"/>
        <end position="208"/>
    </location>
</feature>
<dbReference type="EMBL" id="QBMP01000237">
    <property type="protein sequence ID" value="PZO48512.1"/>
    <property type="molecule type" value="Genomic_DNA"/>
</dbReference>
<reference evidence="6" key="1">
    <citation type="submission" date="2018-04" db="EMBL/GenBank/DDBJ databases">
        <authorList>
            <person name="Cornet L."/>
        </authorList>
    </citation>
    <scope>NUCLEOTIDE SEQUENCE [LARGE SCALE GENOMIC DNA]</scope>
</reference>
<feature type="modified residue" description="4-aspartylphosphate" evidence="2">
    <location>
        <position position="141"/>
    </location>
</feature>
<evidence type="ECO:0000256" key="1">
    <source>
        <dbReference type="ARBA" id="ARBA00022553"/>
    </source>
</evidence>
<proteinExistence type="predicted"/>
<keyword evidence="1 2" id="KW-0597">Phosphoprotein</keyword>
<reference evidence="5 6" key="2">
    <citation type="submission" date="2018-06" db="EMBL/GenBank/DDBJ databases">
        <title>Metagenomic assembly of (sub)arctic Cyanobacteria and their associated microbiome from non-axenic cultures.</title>
        <authorList>
            <person name="Baurain D."/>
        </authorList>
    </citation>
    <scope>NUCLEOTIDE SEQUENCE [LARGE SCALE GENOMIC DNA]</scope>
    <source>
        <strain evidence="5">ULC027bin1</strain>
    </source>
</reference>
<dbReference type="Proteomes" id="UP000249794">
    <property type="component" value="Unassembled WGS sequence"/>
</dbReference>
<dbReference type="SUPFAM" id="SSF52172">
    <property type="entry name" value="CheY-like"/>
    <property type="match status" value="1"/>
</dbReference>